<keyword evidence="1" id="KW-0732">Signal</keyword>
<reference evidence="3" key="1">
    <citation type="submission" date="2018-05" db="EMBL/GenBank/DDBJ databases">
        <authorList>
            <person name="Lanie J.A."/>
            <person name="Ng W.-L."/>
            <person name="Kazmierczak K.M."/>
            <person name="Andrzejewski T.M."/>
            <person name="Davidsen T.M."/>
            <person name="Wayne K.J."/>
            <person name="Tettelin H."/>
            <person name="Glass J.I."/>
            <person name="Rusch D."/>
            <person name="Podicherti R."/>
            <person name="Tsui H.-C.T."/>
            <person name="Winkler M.E."/>
        </authorList>
    </citation>
    <scope>NUCLEOTIDE SEQUENCE</scope>
</reference>
<feature type="non-terminal residue" evidence="3">
    <location>
        <position position="1"/>
    </location>
</feature>
<evidence type="ECO:0000313" key="3">
    <source>
        <dbReference type="EMBL" id="SVD51742.1"/>
    </source>
</evidence>
<dbReference type="Gene3D" id="2.60.40.1220">
    <property type="match status" value="1"/>
</dbReference>
<dbReference type="AlphaFoldDB" id="A0A382VYX6"/>
<dbReference type="Pfam" id="PF13205">
    <property type="entry name" value="Big_5"/>
    <property type="match status" value="1"/>
</dbReference>
<evidence type="ECO:0000256" key="1">
    <source>
        <dbReference type="ARBA" id="ARBA00022729"/>
    </source>
</evidence>
<feature type="domain" description="SbsA Ig-like" evidence="2">
    <location>
        <begin position="111"/>
        <end position="224"/>
    </location>
</feature>
<accession>A0A382VYX6</accession>
<sequence length="281" mass="29416">NQLVPEKTISFTTVDVTRPVLTQVTAVSTPTKNRTPSYSFRSSEAGTISYGGSCGASTSTITANTDTTIVLSKSTSLSNPLDEGTYIDCAITVRDSSGNRGFLNINPFTIDITPPTVQAVSPANNLTDISLGVSLGVRFSEPMDTSTVTANTSDTTCAGYGVQVSKSPSFGDCVQMSGAPAYSNFESDFLLTPSGNLPDEEWFKIRVSTSVTDLAGNSLATEYTMPNGFETADINAPVLTEVTAVTTPSNDDSPDYVFKSNEDGTLSFPSGISCSSNTGTS</sequence>
<dbReference type="InterPro" id="IPR032812">
    <property type="entry name" value="SbsA_Ig"/>
</dbReference>
<organism evidence="3">
    <name type="scientific">marine metagenome</name>
    <dbReference type="NCBI Taxonomy" id="408172"/>
    <lineage>
        <taxon>unclassified sequences</taxon>
        <taxon>metagenomes</taxon>
        <taxon>ecological metagenomes</taxon>
    </lineage>
</organism>
<name>A0A382VYX6_9ZZZZ</name>
<dbReference type="EMBL" id="UINC01155722">
    <property type="protein sequence ID" value="SVD51742.1"/>
    <property type="molecule type" value="Genomic_DNA"/>
</dbReference>
<proteinExistence type="predicted"/>
<feature type="non-terminal residue" evidence="3">
    <location>
        <position position="281"/>
    </location>
</feature>
<protein>
    <recommendedName>
        <fullName evidence="2">SbsA Ig-like domain-containing protein</fullName>
    </recommendedName>
</protein>
<evidence type="ECO:0000259" key="2">
    <source>
        <dbReference type="Pfam" id="PF13205"/>
    </source>
</evidence>
<dbReference type="InterPro" id="IPR014755">
    <property type="entry name" value="Cu-Rt/internalin_Ig-like"/>
</dbReference>
<gene>
    <name evidence="3" type="ORF">METZ01_LOCUS404596</name>
</gene>